<organism evidence="2 3">
    <name type="scientific">Funneliformis geosporum</name>
    <dbReference type="NCBI Taxonomy" id="1117311"/>
    <lineage>
        <taxon>Eukaryota</taxon>
        <taxon>Fungi</taxon>
        <taxon>Fungi incertae sedis</taxon>
        <taxon>Mucoromycota</taxon>
        <taxon>Glomeromycotina</taxon>
        <taxon>Glomeromycetes</taxon>
        <taxon>Glomerales</taxon>
        <taxon>Glomeraceae</taxon>
        <taxon>Funneliformis</taxon>
    </lineage>
</organism>
<name>A0A9W4T269_9GLOM</name>
<dbReference type="AlphaFoldDB" id="A0A9W4T269"/>
<dbReference type="Proteomes" id="UP001153678">
    <property type="component" value="Unassembled WGS sequence"/>
</dbReference>
<keyword evidence="3" id="KW-1185">Reference proteome</keyword>
<evidence type="ECO:0000313" key="2">
    <source>
        <dbReference type="EMBL" id="CAI2189653.1"/>
    </source>
</evidence>
<feature type="non-terminal residue" evidence="2">
    <location>
        <position position="246"/>
    </location>
</feature>
<evidence type="ECO:0000313" key="3">
    <source>
        <dbReference type="Proteomes" id="UP001153678"/>
    </source>
</evidence>
<dbReference type="OrthoDB" id="2421382at2759"/>
<accession>A0A9W4T269</accession>
<feature type="region of interest" description="Disordered" evidence="1">
    <location>
        <begin position="123"/>
        <end position="142"/>
    </location>
</feature>
<proteinExistence type="predicted"/>
<sequence length="246" mass="29372">PRWVTIICENQVNLLKAFALCWRAFAPDIQMWERMTGKFETKEKILKWKYCEKIGVKSENNFMMKEKKKDTDEKVIIWGSECVPIDVRVYRRKDYVGGNGINNTRSIRKIVEDALWNARFKQADERKNNKQRKKYKDPDSGKRFSYIVVNDGPHYKKDDSKSTRKGDYMKFPEIAKEFNMKIDIRHYLEQTVGMCARFINKDNIFLPPSSDKIMQIKDSDIREKQIDKYSQKKAKNWLIKYIKSLQ</sequence>
<reference evidence="2" key="1">
    <citation type="submission" date="2022-08" db="EMBL/GenBank/DDBJ databases">
        <authorList>
            <person name="Kallberg Y."/>
            <person name="Tangrot J."/>
            <person name="Rosling A."/>
        </authorList>
    </citation>
    <scope>NUCLEOTIDE SEQUENCE</scope>
    <source>
        <strain evidence="2">Wild A</strain>
    </source>
</reference>
<protein>
    <submittedName>
        <fullName evidence="2">4914_t:CDS:1</fullName>
    </submittedName>
</protein>
<dbReference type="EMBL" id="CAMKVN010005956">
    <property type="protein sequence ID" value="CAI2189653.1"/>
    <property type="molecule type" value="Genomic_DNA"/>
</dbReference>
<comment type="caution">
    <text evidence="2">The sequence shown here is derived from an EMBL/GenBank/DDBJ whole genome shotgun (WGS) entry which is preliminary data.</text>
</comment>
<gene>
    <name evidence="2" type="ORF">FWILDA_LOCUS14186</name>
</gene>
<evidence type="ECO:0000256" key="1">
    <source>
        <dbReference type="SAM" id="MobiDB-lite"/>
    </source>
</evidence>